<dbReference type="EMBL" id="CAADRP010002207">
    <property type="protein sequence ID" value="VFU63476.1"/>
    <property type="molecule type" value="Genomic_DNA"/>
</dbReference>
<dbReference type="AlphaFoldDB" id="A0A6N2NCZ6"/>
<reference evidence="1" key="1">
    <citation type="submission" date="2019-03" db="EMBL/GenBank/DDBJ databases">
        <authorList>
            <person name="Mank J."/>
            <person name="Almeida P."/>
        </authorList>
    </citation>
    <scope>NUCLEOTIDE SEQUENCE</scope>
    <source>
        <strain evidence="1">78183</strain>
    </source>
</reference>
<protein>
    <submittedName>
        <fullName evidence="1">Uncharacterized protein</fullName>
    </submittedName>
</protein>
<gene>
    <name evidence="1" type="ORF">SVIM_LOCUS483526</name>
</gene>
<organism evidence="1">
    <name type="scientific">Salix viminalis</name>
    <name type="common">Common osier</name>
    <name type="synonym">Basket willow</name>
    <dbReference type="NCBI Taxonomy" id="40686"/>
    <lineage>
        <taxon>Eukaryota</taxon>
        <taxon>Viridiplantae</taxon>
        <taxon>Streptophyta</taxon>
        <taxon>Embryophyta</taxon>
        <taxon>Tracheophyta</taxon>
        <taxon>Spermatophyta</taxon>
        <taxon>Magnoliopsida</taxon>
        <taxon>eudicotyledons</taxon>
        <taxon>Gunneridae</taxon>
        <taxon>Pentapetalae</taxon>
        <taxon>rosids</taxon>
        <taxon>fabids</taxon>
        <taxon>Malpighiales</taxon>
        <taxon>Salicaceae</taxon>
        <taxon>Saliceae</taxon>
        <taxon>Salix</taxon>
    </lineage>
</organism>
<evidence type="ECO:0000313" key="1">
    <source>
        <dbReference type="EMBL" id="VFU63476.1"/>
    </source>
</evidence>
<accession>A0A6N2NCZ6</accession>
<proteinExistence type="predicted"/>
<sequence>MVQVEVRDDKMETQWKDTRYRMRAIPCIWFSCLPSSPINNTKPPETHRGVEGHSCCWNRPTPLVPTTPSGMLGFFEESSTSITSKFLRFGNKSRDNRFFMLGHPLIVKDLRWTKVEFDCSGGAADPSLETRAQKFFKVLRYRDSSLSNISGEDFDIETKHSILSHSHITKDFSEGACLNGETSHKLLASWHLPIDKAEISSGSSRNLPFSPILQRLPGFWRFEVLLEVRKITELVSQSFQPLQTGHFLDSFCLEKTHFPVNAEEFQTGEVRQYTSRQLLQTVSMKIKIPEMRRSNFLNSLSFANDGICLSFSHLLRYNAVRFTRSEKEPGNFWIAVHDRSRTLSPCKCLKKESAIISSSIFEFRNNVESLGHIGEQLEGISLRSSTPLMLPAIVIIPSGRQAHSAATSFAICSTSGESAASSPSFSLNKFQASSLVRSSTLILSWQPICLQTPNDRVVRTSLHMFTSTDVKSIDNHFKTPILAKKFTWPQEIFPNGPENHGTKGVPT</sequence>
<name>A0A6N2NCZ6_SALVM</name>